<dbReference type="AlphaFoldDB" id="A0A8S3S9K1"/>
<dbReference type="Proteomes" id="UP000683360">
    <property type="component" value="Unassembled WGS sequence"/>
</dbReference>
<keyword evidence="2" id="KW-1185">Reference proteome</keyword>
<dbReference type="PANTHER" id="PTHR14187">
    <property type="entry name" value="ALPHA KINASE/ELONGATION FACTOR 2 KINASE"/>
    <property type="match status" value="1"/>
</dbReference>
<accession>A0A8S3S9K1</accession>
<dbReference type="SUPFAM" id="SSF53067">
    <property type="entry name" value="Actin-like ATPase domain"/>
    <property type="match status" value="2"/>
</dbReference>
<reference evidence="1" key="1">
    <citation type="submission" date="2021-03" db="EMBL/GenBank/DDBJ databases">
        <authorList>
            <person name="Bekaert M."/>
        </authorList>
    </citation>
    <scope>NUCLEOTIDE SEQUENCE</scope>
</reference>
<organism evidence="1 2">
    <name type="scientific">Mytilus edulis</name>
    <name type="common">Blue mussel</name>
    <dbReference type="NCBI Taxonomy" id="6550"/>
    <lineage>
        <taxon>Eukaryota</taxon>
        <taxon>Metazoa</taxon>
        <taxon>Spiralia</taxon>
        <taxon>Lophotrochozoa</taxon>
        <taxon>Mollusca</taxon>
        <taxon>Bivalvia</taxon>
        <taxon>Autobranchia</taxon>
        <taxon>Pteriomorphia</taxon>
        <taxon>Mytilida</taxon>
        <taxon>Mytiloidea</taxon>
        <taxon>Mytilidae</taxon>
        <taxon>Mytilinae</taxon>
        <taxon>Mytilus</taxon>
    </lineage>
</organism>
<comment type="caution">
    <text evidence="1">The sequence shown here is derived from an EMBL/GenBank/DDBJ whole genome shotgun (WGS) entry which is preliminary data.</text>
</comment>
<dbReference type="PANTHER" id="PTHR14187:SF5">
    <property type="entry name" value="HEAT SHOCK 70 KDA PROTEIN 12A"/>
    <property type="match status" value="1"/>
</dbReference>
<dbReference type="InterPro" id="IPR043129">
    <property type="entry name" value="ATPase_NBD"/>
</dbReference>
<name>A0A8S3S9K1_MYTED</name>
<dbReference type="Gene3D" id="3.30.420.40">
    <property type="match status" value="1"/>
</dbReference>
<dbReference type="OrthoDB" id="6150883at2759"/>
<protein>
    <submittedName>
        <fullName evidence="1">Uncharacterized protein</fullName>
    </submittedName>
</protein>
<evidence type="ECO:0000313" key="1">
    <source>
        <dbReference type="EMBL" id="CAG2215780.1"/>
    </source>
</evidence>
<proteinExistence type="predicted"/>
<gene>
    <name evidence="1" type="ORF">MEDL_29542</name>
</gene>
<dbReference type="EMBL" id="CAJPWZ010001454">
    <property type="protein sequence ID" value="CAG2215780.1"/>
    <property type="molecule type" value="Genomic_DNA"/>
</dbReference>
<evidence type="ECO:0000313" key="2">
    <source>
        <dbReference type="Proteomes" id="UP000683360"/>
    </source>
</evidence>
<sequence>MILNENLTSKGLNTKYRNNNLHVPLTDAEIALLEQLPNTDMFTVGLCYKILRFEHLIDEPKCGWKSEPHDTELDIASDIQRILCRTNELLSKETKYITQDYYIRFIKRMCKSIVEQNYSVIISEIKISSTIEESKDGIACQESNEWFSINFPVSSGFRNISHRIDVYLGNNKNQAVNKKLLLFRNISHRIDVYLGNNKNPSCEQEIITCKMCHMDVDFRVNHTNAPKRLSNIKNKPKPCVISNIYMEEPLLVVAIDIGTTYSGCACCCRHDYENYLKKKKDQSKIQYPLKKTGGEGIHVICAAPTCVLFKPDESFHSFGYEAQSNYRKQSDKENFNQWFYFENFKMKSYKEKKLAYLLQDQLTKHTWLIETINGKDGRHKQMKAVDVFAAVIGYFYRLTMNRLSNGSGAKALLKNEIHWVLTIPAMWDRKARQLMRDAAEKANISNYHLTVALESEAASIHCIRQQMGIQTQTYGTNDIARMKNCHKYVVCDQGSGNTDITVHEVTGTHAVKQIYKGFGGHFGGNTVNMEIYTFLVRLLGGDVINAVKDHHLVEYYELMHNFECAKANFKEGTAKVTVRIPLVWQENTKK</sequence>